<evidence type="ECO:0000313" key="3">
    <source>
        <dbReference type="EMBL" id="GLS46861.1"/>
    </source>
</evidence>
<dbReference type="Proteomes" id="UP000517759">
    <property type="component" value="Unassembled WGS sequence"/>
</dbReference>
<dbReference type="RefSeq" id="WP_183505522.1">
    <property type="nucleotide sequence ID" value="NZ_BSPG01000057.1"/>
</dbReference>
<evidence type="ECO:0000256" key="2">
    <source>
        <dbReference type="SAM" id="SignalP"/>
    </source>
</evidence>
<reference evidence="6" key="2">
    <citation type="journal article" date="2019" name="Int. J. Syst. Evol. Microbiol.">
        <title>The Global Catalogue of Microorganisms (GCM) 10K type strain sequencing project: providing services to taxonomists for standard genome sequencing and annotation.</title>
        <authorList>
            <consortium name="The Broad Institute Genomics Platform"/>
            <consortium name="The Broad Institute Genome Sequencing Center for Infectious Disease"/>
            <person name="Wu L."/>
            <person name="Ma J."/>
        </authorList>
    </citation>
    <scope>NUCLEOTIDE SEQUENCE [LARGE SCALE GENOMIC DNA]</scope>
    <source>
        <strain evidence="6">NBRC 107710</strain>
    </source>
</reference>
<protein>
    <submittedName>
        <fullName evidence="4">Uncharacterized protein</fullName>
    </submittedName>
</protein>
<evidence type="ECO:0000313" key="4">
    <source>
        <dbReference type="EMBL" id="MBB3903005.1"/>
    </source>
</evidence>
<keyword evidence="6" id="KW-1185">Reference proteome</keyword>
<organism evidence="4 5">
    <name type="scientific">Methylobacterium brachythecii</name>
    <dbReference type="NCBI Taxonomy" id="1176177"/>
    <lineage>
        <taxon>Bacteria</taxon>
        <taxon>Pseudomonadati</taxon>
        <taxon>Pseudomonadota</taxon>
        <taxon>Alphaproteobacteria</taxon>
        <taxon>Hyphomicrobiales</taxon>
        <taxon>Methylobacteriaceae</taxon>
        <taxon>Methylobacterium</taxon>
    </lineage>
</organism>
<dbReference type="AlphaFoldDB" id="A0A7W6F748"/>
<feature type="compositionally biased region" description="Polar residues" evidence="1">
    <location>
        <begin position="37"/>
        <end position="48"/>
    </location>
</feature>
<accession>A0A7W6F748</accession>
<reference evidence="3" key="4">
    <citation type="submission" date="2023-01" db="EMBL/GenBank/DDBJ databases">
        <title>Draft genome sequence of Methylobacterium brachythecii strain NBRC 107710.</title>
        <authorList>
            <person name="Sun Q."/>
            <person name="Mori K."/>
        </authorList>
    </citation>
    <scope>NUCLEOTIDE SEQUENCE</scope>
    <source>
        <strain evidence="3">NBRC 107710</strain>
    </source>
</reference>
<reference evidence="3" key="1">
    <citation type="journal article" date="2014" name="Int. J. Syst. Evol. Microbiol.">
        <title>Complete genome of a new Firmicutes species belonging to the dominant human colonic microbiota ('Ruminococcus bicirculans') reveals two chromosomes and a selective capacity to utilize plant glucans.</title>
        <authorList>
            <consortium name="NISC Comparative Sequencing Program"/>
            <person name="Wegmann U."/>
            <person name="Louis P."/>
            <person name="Goesmann A."/>
            <person name="Henrissat B."/>
            <person name="Duncan S.H."/>
            <person name="Flint H.J."/>
        </authorList>
    </citation>
    <scope>NUCLEOTIDE SEQUENCE</scope>
    <source>
        <strain evidence="3">NBRC 107710</strain>
    </source>
</reference>
<gene>
    <name evidence="3" type="ORF">GCM10007884_48580</name>
    <name evidence="4" type="ORF">GGR33_002507</name>
</gene>
<dbReference type="Proteomes" id="UP001156881">
    <property type="component" value="Unassembled WGS sequence"/>
</dbReference>
<evidence type="ECO:0000256" key="1">
    <source>
        <dbReference type="SAM" id="MobiDB-lite"/>
    </source>
</evidence>
<feature type="region of interest" description="Disordered" evidence="1">
    <location>
        <begin position="25"/>
        <end position="75"/>
    </location>
</feature>
<reference evidence="4 5" key="3">
    <citation type="submission" date="2020-08" db="EMBL/GenBank/DDBJ databases">
        <title>Genomic Encyclopedia of Type Strains, Phase IV (KMG-IV): sequencing the most valuable type-strain genomes for metagenomic binning, comparative biology and taxonomic classification.</title>
        <authorList>
            <person name="Goeker M."/>
        </authorList>
    </citation>
    <scope>NUCLEOTIDE SEQUENCE [LARGE SCALE GENOMIC DNA]</scope>
    <source>
        <strain evidence="4 5">DSM 24105</strain>
    </source>
</reference>
<feature type="signal peptide" evidence="2">
    <location>
        <begin position="1"/>
        <end position="23"/>
    </location>
</feature>
<feature type="compositionally biased region" description="Basic and acidic residues" evidence="1">
    <location>
        <begin position="60"/>
        <end position="75"/>
    </location>
</feature>
<comment type="caution">
    <text evidence="4">The sequence shown here is derived from an EMBL/GenBank/DDBJ whole genome shotgun (WGS) entry which is preliminary data.</text>
</comment>
<feature type="chain" id="PRO_5031116665" evidence="2">
    <location>
        <begin position="24"/>
        <end position="89"/>
    </location>
</feature>
<keyword evidence="2" id="KW-0732">Signal</keyword>
<dbReference type="EMBL" id="BSPG01000057">
    <property type="protein sequence ID" value="GLS46861.1"/>
    <property type="molecule type" value="Genomic_DNA"/>
</dbReference>
<evidence type="ECO:0000313" key="6">
    <source>
        <dbReference type="Proteomes" id="UP001156881"/>
    </source>
</evidence>
<name>A0A7W6F748_9HYPH</name>
<evidence type="ECO:0000313" key="5">
    <source>
        <dbReference type="Proteomes" id="UP000517759"/>
    </source>
</evidence>
<sequence length="89" mass="8876">MSARSIAAAFLLITASTAAPTLAQSVDQTGTGGGPASTLTAPNTSAVGQTKPPGAAAAPDRAESREARSDQMKRDDKIMKGICIGCGTK</sequence>
<dbReference type="EMBL" id="JACIDN010000004">
    <property type="protein sequence ID" value="MBB3903005.1"/>
    <property type="molecule type" value="Genomic_DNA"/>
</dbReference>
<proteinExistence type="predicted"/>